<dbReference type="Proteomes" id="UP000605846">
    <property type="component" value="Unassembled WGS sequence"/>
</dbReference>
<dbReference type="OrthoDB" id="62853at2759"/>
<dbReference type="CDD" id="cd05162">
    <property type="entry name" value="PWWP"/>
    <property type="match status" value="1"/>
</dbReference>
<comment type="subcellular location">
    <subcellularLocation>
        <location evidence="1">Nucleus</location>
    </subcellularLocation>
</comment>
<dbReference type="Gene3D" id="2.30.30.140">
    <property type="match status" value="1"/>
</dbReference>
<evidence type="ECO:0000256" key="1">
    <source>
        <dbReference type="PROSITE-ProRule" id="PRU00649"/>
    </source>
</evidence>
<feature type="compositionally biased region" description="Acidic residues" evidence="2">
    <location>
        <begin position="103"/>
        <end position="120"/>
    </location>
</feature>
<evidence type="ECO:0000259" key="4">
    <source>
        <dbReference type="PROSITE" id="PS51319"/>
    </source>
</evidence>
<dbReference type="Pfam" id="PF00855">
    <property type="entry name" value="PWWP"/>
    <property type="match status" value="1"/>
</dbReference>
<dbReference type="PROSITE" id="PS51319">
    <property type="entry name" value="TFIIS_N"/>
    <property type="match status" value="1"/>
</dbReference>
<dbReference type="EMBL" id="JABAYA010000094">
    <property type="protein sequence ID" value="KAF7725572.1"/>
    <property type="molecule type" value="Genomic_DNA"/>
</dbReference>
<comment type="caution">
    <text evidence="5">The sequence shown here is derived from an EMBL/GenBank/DDBJ whole genome shotgun (WGS) entry which is preliminary data.</text>
</comment>
<name>A0A8H7BM57_9FUNG</name>
<dbReference type="SMART" id="SM00293">
    <property type="entry name" value="PWWP"/>
    <property type="match status" value="1"/>
</dbReference>
<proteinExistence type="predicted"/>
<gene>
    <name evidence="5" type="ORF">EC973_009527</name>
</gene>
<dbReference type="InterPro" id="IPR035441">
    <property type="entry name" value="TFIIS/LEDGF_dom_sf"/>
</dbReference>
<dbReference type="PANTHER" id="PTHR12550:SF70">
    <property type="entry name" value="JIL-1 ANCHORING AND STABILIZING PROTEIN, ISOFORM A"/>
    <property type="match status" value="1"/>
</dbReference>
<feature type="region of interest" description="Disordered" evidence="2">
    <location>
        <begin position="92"/>
        <end position="252"/>
    </location>
</feature>
<feature type="compositionally biased region" description="Basic residues" evidence="2">
    <location>
        <begin position="124"/>
        <end position="136"/>
    </location>
</feature>
<dbReference type="GO" id="GO:0005634">
    <property type="term" value="C:nucleus"/>
    <property type="evidence" value="ECO:0007669"/>
    <property type="project" value="UniProtKB-SubCell"/>
</dbReference>
<feature type="domain" description="TFIIS N-terminal" evidence="4">
    <location>
        <begin position="266"/>
        <end position="348"/>
    </location>
</feature>
<evidence type="ECO:0000256" key="2">
    <source>
        <dbReference type="SAM" id="MobiDB-lite"/>
    </source>
</evidence>
<dbReference type="InterPro" id="IPR017923">
    <property type="entry name" value="TFIIS_N"/>
</dbReference>
<accession>A0A8H7BM57</accession>
<dbReference type="PANTHER" id="PTHR12550">
    <property type="entry name" value="HEPATOMA-DERIVED GROWTH FACTOR-RELATED"/>
    <property type="match status" value="1"/>
</dbReference>
<dbReference type="SUPFAM" id="SSF47676">
    <property type="entry name" value="Conserved domain common to transcription factors TFIIS, elongin A, CRSP70"/>
    <property type="match status" value="1"/>
</dbReference>
<evidence type="ECO:0000313" key="5">
    <source>
        <dbReference type="EMBL" id="KAF7725572.1"/>
    </source>
</evidence>
<dbReference type="SUPFAM" id="SSF63748">
    <property type="entry name" value="Tudor/PWWP/MBT"/>
    <property type="match status" value="1"/>
</dbReference>
<organism evidence="5 6">
    <name type="scientific">Apophysomyces ossiformis</name>
    <dbReference type="NCBI Taxonomy" id="679940"/>
    <lineage>
        <taxon>Eukaryota</taxon>
        <taxon>Fungi</taxon>
        <taxon>Fungi incertae sedis</taxon>
        <taxon>Mucoromycota</taxon>
        <taxon>Mucoromycotina</taxon>
        <taxon>Mucoromycetes</taxon>
        <taxon>Mucorales</taxon>
        <taxon>Mucorineae</taxon>
        <taxon>Mucoraceae</taxon>
        <taxon>Apophysomyces</taxon>
    </lineage>
</organism>
<dbReference type="InterPro" id="IPR000313">
    <property type="entry name" value="PWWP_dom"/>
</dbReference>
<keyword evidence="1" id="KW-0539">Nucleus</keyword>
<dbReference type="Gene3D" id="1.20.930.10">
    <property type="entry name" value="Conserved domain common to transcription factors TFIIS, elongin A, CRSP70"/>
    <property type="match status" value="1"/>
</dbReference>
<keyword evidence="6" id="KW-1185">Reference proteome</keyword>
<feature type="compositionally biased region" description="Basic and acidic residues" evidence="2">
    <location>
        <begin position="227"/>
        <end position="252"/>
    </location>
</feature>
<evidence type="ECO:0008006" key="7">
    <source>
        <dbReference type="Google" id="ProtNLM"/>
    </source>
</evidence>
<dbReference type="PROSITE" id="PS50812">
    <property type="entry name" value="PWWP"/>
    <property type="match status" value="1"/>
</dbReference>
<sequence length="416" mass="47475">MRPTDSSQYPAGTTVFAKLKGYPWWPARIEADQDVPAKVLKQRAKTKGPLWTVFFYGSRDYGFFGPDAIRPFDRVNVERDLKAKKFKSKDLELAVRQALEPSSLDEDMEEEEEESGEEEDGVGRSRKSKAKTGRRKQPAETPKRKKSVTSNGRRKQKAATEDEEEEEDEEAEPTPVKSKRRSRKPDEEKTVDENTNDNNRDRKKRRKSMSMEKEDEITTASPTVTHKSMDVTQKDTSTGHDEKSKTYDAEAYKKTPEFRRTYHTRHRLQKLVYDKKPGEISPDDYPKIAQVVKDIEELPMTYELLRETKIGKVVKAACTYNYEEDTEFNIKERCQNLMKHWKSLFSDPARLQEQARATAGQDVANAAAQPAAQKEASVEPMQLDEPKATAENQPATSIPLAAKKGENTEDASMLEA</sequence>
<evidence type="ECO:0000259" key="3">
    <source>
        <dbReference type="PROSITE" id="PS50812"/>
    </source>
</evidence>
<evidence type="ECO:0000313" key="6">
    <source>
        <dbReference type="Proteomes" id="UP000605846"/>
    </source>
</evidence>
<feature type="compositionally biased region" description="Low complexity" evidence="2">
    <location>
        <begin position="358"/>
        <end position="375"/>
    </location>
</feature>
<feature type="region of interest" description="Disordered" evidence="2">
    <location>
        <begin position="358"/>
        <end position="416"/>
    </location>
</feature>
<feature type="compositionally biased region" description="Basic residues" evidence="2">
    <location>
        <begin position="143"/>
        <end position="157"/>
    </location>
</feature>
<protein>
    <recommendedName>
        <fullName evidence="7">PWWP domain-containing protein</fullName>
    </recommendedName>
</protein>
<dbReference type="Pfam" id="PF08711">
    <property type="entry name" value="Med26"/>
    <property type="match status" value="1"/>
</dbReference>
<feature type="domain" description="PWWP" evidence="3">
    <location>
        <begin position="11"/>
        <end position="75"/>
    </location>
</feature>
<reference evidence="5" key="1">
    <citation type="submission" date="2020-01" db="EMBL/GenBank/DDBJ databases">
        <title>Genome Sequencing of Three Apophysomyces-Like Fungal Strains Confirms a Novel Fungal Genus in the Mucoromycota with divergent Burkholderia-like Endosymbiotic Bacteria.</title>
        <authorList>
            <person name="Stajich J.E."/>
            <person name="Macias A.M."/>
            <person name="Carter-House D."/>
            <person name="Lovett B."/>
            <person name="Kasson L.R."/>
            <person name="Berry K."/>
            <person name="Grigoriev I."/>
            <person name="Chang Y."/>
            <person name="Spatafora J."/>
            <person name="Kasson M.T."/>
        </authorList>
    </citation>
    <scope>NUCLEOTIDE SEQUENCE</scope>
    <source>
        <strain evidence="5">NRRL A-21654</strain>
    </source>
</reference>
<dbReference type="AlphaFoldDB" id="A0A8H7BM57"/>
<feature type="compositionally biased region" description="Acidic residues" evidence="2">
    <location>
        <begin position="161"/>
        <end position="172"/>
    </location>
</feature>